<comment type="subcellular location">
    <subcellularLocation>
        <location evidence="1">Endoplasmic reticulum membrane</location>
        <topology evidence="1">Multi-pass membrane protein</topology>
    </subcellularLocation>
</comment>
<dbReference type="PANTHER" id="PTHR12863">
    <property type="entry name" value="FATTY ACID HYDROXYLASE"/>
    <property type="match status" value="1"/>
</dbReference>
<proteinExistence type="predicted"/>
<evidence type="ECO:0000256" key="1">
    <source>
        <dbReference type="ARBA" id="ARBA00004477"/>
    </source>
</evidence>
<dbReference type="GO" id="GO:0006631">
    <property type="term" value="P:fatty acid metabolic process"/>
    <property type="evidence" value="ECO:0007669"/>
    <property type="project" value="TreeGrafter"/>
</dbReference>
<dbReference type="VEuPathDB" id="VectorBase:PPAI005760"/>
<evidence type="ECO:0008006" key="10">
    <source>
        <dbReference type="Google" id="ProtNLM"/>
    </source>
</evidence>
<protein>
    <recommendedName>
        <fullName evidence="10">Fatty acid hydroxylase domain-containing protein</fullName>
    </recommendedName>
</protein>
<evidence type="ECO:0000313" key="8">
    <source>
        <dbReference type="EnsemblMetazoa" id="PPAI005760-PA"/>
    </source>
</evidence>
<keyword evidence="4" id="KW-1133">Transmembrane helix</keyword>
<dbReference type="Proteomes" id="UP000092462">
    <property type="component" value="Unassembled WGS sequence"/>
</dbReference>
<dbReference type="PANTHER" id="PTHR12863:SF1">
    <property type="entry name" value="FATTY ACID 2-HYDROXYLASE"/>
    <property type="match status" value="1"/>
</dbReference>
<evidence type="ECO:0000256" key="4">
    <source>
        <dbReference type="ARBA" id="ARBA00022989"/>
    </source>
</evidence>
<sequence length="197" mass="22749">MLPQIGKLGSDYMEWVNKPVDRPLRLFGPWYLEMCTKTPWYIVPIFWIPVIIYLVIRGSENVAAIANEPQLLYGLLSSIPCTDGSFMQTRRMSAGPFATFHFLIHGLHHKVPFDPYRLVFPPIPAMIIASILYPPILLLFQTYSLVALAGGLTGYVVYDMIHFYLHYGSPSGGHLYFMKRYHYQHHFVHHDKGKKIH</sequence>
<dbReference type="EMBL" id="AJVK01031522">
    <property type="status" value="NOT_ANNOTATED_CDS"/>
    <property type="molecule type" value="Genomic_DNA"/>
</dbReference>
<reference evidence="8" key="1">
    <citation type="submission" date="2022-08" db="UniProtKB">
        <authorList>
            <consortium name="EnsemblMetazoa"/>
        </authorList>
    </citation>
    <scope>IDENTIFICATION</scope>
    <source>
        <strain evidence="8">Israel</strain>
    </source>
</reference>
<dbReference type="EnsemblMetazoa" id="PPAI005760-RA">
    <property type="protein sequence ID" value="PPAI005760-PA"/>
    <property type="gene ID" value="PPAI005760"/>
</dbReference>
<evidence type="ECO:0000256" key="2">
    <source>
        <dbReference type="ARBA" id="ARBA00022692"/>
    </source>
</evidence>
<keyword evidence="7" id="KW-0472">Membrane</keyword>
<dbReference type="GO" id="GO:0080132">
    <property type="term" value="F:fatty acid 2-hydroxylase activity"/>
    <property type="evidence" value="ECO:0007669"/>
    <property type="project" value="InterPro"/>
</dbReference>
<accession>A0A1B0DCY9</accession>
<keyword evidence="2" id="KW-0812">Transmembrane</keyword>
<dbReference type="InterPro" id="IPR014430">
    <property type="entry name" value="Scs7"/>
</dbReference>
<keyword evidence="5" id="KW-0560">Oxidoreductase</keyword>
<evidence type="ECO:0000256" key="5">
    <source>
        <dbReference type="ARBA" id="ARBA00023002"/>
    </source>
</evidence>
<evidence type="ECO:0000256" key="6">
    <source>
        <dbReference type="ARBA" id="ARBA00023098"/>
    </source>
</evidence>
<evidence type="ECO:0000313" key="9">
    <source>
        <dbReference type="Proteomes" id="UP000092462"/>
    </source>
</evidence>
<dbReference type="VEuPathDB" id="VectorBase:PPAPM1_001114"/>
<keyword evidence="3" id="KW-0256">Endoplasmic reticulum</keyword>
<evidence type="ECO:0000256" key="3">
    <source>
        <dbReference type="ARBA" id="ARBA00022824"/>
    </source>
</evidence>
<evidence type="ECO:0000256" key="7">
    <source>
        <dbReference type="ARBA" id="ARBA00023136"/>
    </source>
</evidence>
<dbReference type="GO" id="GO:0005789">
    <property type="term" value="C:endoplasmic reticulum membrane"/>
    <property type="evidence" value="ECO:0007669"/>
    <property type="project" value="UniProtKB-SubCell"/>
</dbReference>
<dbReference type="AlphaFoldDB" id="A0A1B0DCY9"/>
<keyword evidence="9" id="KW-1185">Reference proteome</keyword>
<name>A0A1B0DCY9_PHLPP</name>
<organism evidence="8 9">
    <name type="scientific">Phlebotomus papatasi</name>
    <name type="common">Sandfly</name>
    <dbReference type="NCBI Taxonomy" id="29031"/>
    <lineage>
        <taxon>Eukaryota</taxon>
        <taxon>Metazoa</taxon>
        <taxon>Ecdysozoa</taxon>
        <taxon>Arthropoda</taxon>
        <taxon>Hexapoda</taxon>
        <taxon>Insecta</taxon>
        <taxon>Pterygota</taxon>
        <taxon>Neoptera</taxon>
        <taxon>Endopterygota</taxon>
        <taxon>Diptera</taxon>
        <taxon>Nematocera</taxon>
        <taxon>Psychodoidea</taxon>
        <taxon>Psychodidae</taxon>
        <taxon>Phlebotomus</taxon>
        <taxon>Phlebotomus</taxon>
    </lineage>
</organism>
<keyword evidence="6" id="KW-0443">Lipid metabolism</keyword>